<evidence type="ECO:0000256" key="6">
    <source>
        <dbReference type="ARBA" id="ARBA00022777"/>
    </source>
</evidence>
<keyword evidence="4 12" id="KW-0808">Transferase</keyword>
<dbReference type="Pfam" id="PF00512">
    <property type="entry name" value="HisKA"/>
    <property type="match status" value="1"/>
</dbReference>
<dbReference type="Gene3D" id="3.30.565.10">
    <property type="entry name" value="Histidine kinase-like ATPase, C-terminal domain"/>
    <property type="match status" value="1"/>
</dbReference>
<dbReference type="Proteomes" id="UP000584325">
    <property type="component" value="Unassembled WGS sequence"/>
</dbReference>
<keyword evidence="5" id="KW-0547">Nucleotide-binding</keyword>
<keyword evidence="10" id="KW-0812">Transmembrane</keyword>
<dbReference type="AlphaFoldDB" id="A0A7W5E7K4"/>
<keyword evidence="10" id="KW-0472">Membrane</keyword>
<dbReference type="InterPro" id="IPR005467">
    <property type="entry name" value="His_kinase_dom"/>
</dbReference>
<evidence type="ECO:0000256" key="9">
    <source>
        <dbReference type="SAM" id="Coils"/>
    </source>
</evidence>
<evidence type="ECO:0000256" key="7">
    <source>
        <dbReference type="ARBA" id="ARBA00022840"/>
    </source>
</evidence>
<dbReference type="InterPro" id="IPR036890">
    <property type="entry name" value="HATPase_C_sf"/>
</dbReference>
<keyword evidence="7" id="KW-0067">ATP-binding</keyword>
<sequence length="478" mass="52028">MYPSTPIDPGAAARANGAAVHAMAARGSYARELSGFHLMQSRACAVTVIVLVLLGVVLDFAVYPEQMARFAMVRVVASLGVLAGLGMLYTAFGRRHVHAVTFVWLTFPQWMIAWMIHVTQGEASLFYAGLILTIFAVGTLFPVGYLYTLGFGALTLLAYWTACATRPDGVTDHAQMLFHTTIILFAVAGSTVYTFYNERGRRQMFALKEELARKNDELARTNRDLADIKGQLMQQEKMAALGTLSAGLLHEVNNPVNFCLLAIDVALEDPVAQDSPALRECLDDARQGMQRVQYIVSDLKTFAYRKENGEGAAFPFARALDTAVRFVGHETKGIALRRDIAGAALVLGDEAAIVGVLINLLGNAALALRGAGTPAPEIVIGAHEGGERLRVTVRDNGPGIEAGHLDRVFEPFFTTREVGQGLGLGLSVCYSVVQRHGGHLAVESRQGEWTRFTFDLPRADGGHRRHRIDTSHHQEKQA</sequence>
<keyword evidence="9" id="KW-0175">Coiled coil</keyword>
<evidence type="ECO:0000256" key="5">
    <source>
        <dbReference type="ARBA" id="ARBA00022741"/>
    </source>
</evidence>
<keyword evidence="8" id="KW-0902">Two-component regulatory system</keyword>
<evidence type="ECO:0000256" key="8">
    <source>
        <dbReference type="ARBA" id="ARBA00023012"/>
    </source>
</evidence>
<dbReference type="Pfam" id="PF02518">
    <property type="entry name" value="HATPase_c"/>
    <property type="match status" value="1"/>
</dbReference>
<dbReference type="Gene3D" id="1.10.287.130">
    <property type="match status" value="1"/>
</dbReference>
<keyword evidence="6 12" id="KW-0418">Kinase</keyword>
<feature type="transmembrane region" description="Helical" evidence="10">
    <location>
        <begin position="125"/>
        <end position="147"/>
    </location>
</feature>
<dbReference type="SMART" id="SM00387">
    <property type="entry name" value="HATPase_c"/>
    <property type="match status" value="1"/>
</dbReference>
<dbReference type="EC" id="2.7.13.3" evidence="2"/>
<dbReference type="InterPro" id="IPR003594">
    <property type="entry name" value="HATPase_dom"/>
</dbReference>
<feature type="coiled-coil region" evidence="9">
    <location>
        <begin position="197"/>
        <end position="238"/>
    </location>
</feature>
<gene>
    <name evidence="12" type="ORF">FHS02_000926</name>
</gene>
<evidence type="ECO:0000313" key="13">
    <source>
        <dbReference type="Proteomes" id="UP000584325"/>
    </source>
</evidence>
<dbReference type="PANTHER" id="PTHR43065">
    <property type="entry name" value="SENSOR HISTIDINE KINASE"/>
    <property type="match status" value="1"/>
</dbReference>
<evidence type="ECO:0000256" key="2">
    <source>
        <dbReference type="ARBA" id="ARBA00012438"/>
    </source>
</evidence>
<dbReference type="CDD" id="cd00082">
    <property type="entry name" value="HisKA"/>
    <property type="match status" value="1"/>
</dbReference>
<comment type="catalytic activity">
    <reaction evidence="1">
        <text>ATP + protein L-histidine = ADP + protein N-phospho-L-histidine.</text>
        <dbReference type="EC" id="2.7.13.3"/>
    </reaction>
</comment>
<organism evidence="12 13">
    <name type="scientific">Pseudoduganella umbonata</name>
    <dbReference type="NCBI Taxonomy" id="864828"/>
    <lineage>
        <taxon>Bacteria</taxon>
        <taxon>Pseudomonadati</taxon>
        <taxon>Pseudomonadota</taxon>
        <taxon>Betaproteobacteria</taxon>
        <taxon>Burkholderiales</taxon>
        <taxon>Oxalobacteraceae</taxon>
        <taxon>Telluria group</taxon>
        <taxon>Pseudoduganella</taxon>
    </lineage>
</organism>
<dbReference type="PRINTS" id="PR00344">
    <property type="entry name" value="BCTRLSENSOR"/>
</dbReference>
<keyword evidence="3" id="KW-0597">Phosphoprotein</keyword>
<feature type="transmembrane region" description="Helical" evidence="10">
    <location>
        <begin position="39"/>
        <end position="63"/>
    </location>
</feature>
<name>A0A7W5E7K4_9BURK</name>
<dbReference type="PANTHER" id="PTHR43065:SF10">
    <property type="entry name" value="PEROXIDE STRESS-ACTIVATED HISTIDINE KINASE MAK3"/>
    <property type="match status" value="1"/>
</dbReference>
<dbReference type="GO" id="GO:0000155">
    <property type="term" value="F:phosphorelay sensor kinase activity"/>
    <property type="evidence" value="ECO:0007669"/>
    <property type="project" value="InterPro"/>
</dbReference>
<evidence type="ECO:0000256" key="3">
    <source>
        <dbReference type="ARBA" id="ARBA00022553"/>
    </source>
</evidence>
<dbReference type="InterPro" id="IPR036097">
    <property type="entry name" value="HisK_dim/P_sf"/>
</dbReference>
<feature type="transmembrane region" description="Helical" evidence="10">
    <location>
        <begin position="98"/>
        <end position="118"/>
    </location>
</feature>
<evidence type="ECO:0000256" key="10">
    <source>
        <dbReference type="SAM" id="Phobius"/>
    </source>
</evidence>
<dbReference type="SUPFAM" id="SSF47384">
    <property type="entry name" value="Homodimeric domain of signal transducing histidine kinase"/>
    <property type="match status" value="1"/>
</dbReference>
<evidence type="ECO:0000259" key="11">
    <source>
        <dbReference type="PROSITE" id="PS50109"/>
    </source>
</evidence>
<dbReference type="EMBL" id="JACHXS010000001">
    <property type="protein sequence ID" value="MBB3220139.1"/>
    <property type="molecule type" value="Genomic_DNA"/>
</dbReference>
<comment type="caution">
    <text evidence="12">The sequence shown here is derived from an EMBL/GenBank/DDBJ whole genome shotgun (WGS) entry which is preliminary data.</text>
</comment>
<dbReference type="SUPFAM" id="SSF55874">
    <property type="entry name" value="ATPase domain of HSP90 chaperone/DNA topoisomerase II/histidine kinase"/>
    <property type="match status" value="1"/>
</dbReference>
<dbReference type="InterPro" id="IPR003661">
    <property type="entry name" value="HisK_dim/P_dom"/>
</dbReference>
<dbReference type="PROSITE" id="PS50109">
    <property type="entry name" value="HIS_KIN"/>
    <property type="match status" value="1"/>
</dbReference>
<evidence type="ECO:0000313" key="12">
    <source>
        <dbReference type="EMBL" id="MBB3220139.1"/>
    </source>
</evidence>
<feature type="transmembrane region" description="Helical" evidence="10">
    <location>
        <begin position="75"/>
        <end position="92"/>
    </location>
</feature>
<protein>
    <recommendedName>
        <fullName evidence="2">histidine kinase</fullName>
        <ecNumber evidence="2">2.7.13.3</ecNumber>
    </recommendedName>
</protein>
<feature type="transmembrane region" description="Helical" evidence="10">
    <location>
        <begin position="176"/>
        <end position="196"/>
    </location>
</feature>
<keyword evidence="10" id="KW-1133">Transmembrane helix</keyword>
<dbReference type="SMART" id="SM00388">
    <property type="entry name" value="HisKA"/>
    <property type="match status" value="1"/>
</dbReference>
<dbReference type="InterPro" id="IPR004358">
    <property type="entry name" value="Sig_transdc_His_kin-like_C"/>
</dbReference>
<accession>A0A7W5E7K4</accession>
<dbReference type="GO" id="GO:0005524">
    <property type="term" value="F:ATP binding"/>
    <property type="evidence" value="ECO:0007669"/>
    <property type="project" value="UniProtKB-KW"/>
</dbReference>
<reference evidence="12 13" key="1">
    <citation type="submission" date="2020-08" db="EMBL/GenBank/DDBJ databases">
        <title>Genomic Encyclopedia of Type Strains, Phase III (KMG-III): the genomes of soil and plant-associated and newly described type strains.</title>
        <authorList>
            <person name="Whitman W."/>
        </authorList>
    </citation>
    <scope>NUCLEOTIDE SEQUENCE [LARGE SCALE GENOMIC DNA]</scope>
    <source>
        <strain evidence="12 13">CECT 7753</strain>
    </source>
</reference>
<feature type="domain" description="Histidine kinase" evidence="11">
    <location>
        <begin position="247"/>
        <end position="460"/>
    </location>
</feature>
<evidence type="ECO:0000256" key="4">
    <source>
        <dbReference type="ARBA" id="ARBA00022679"/>
    </source>
</evidence>
<evidence type="ECO:0000256" key="1">
    <source>
        <dbReference type="ARBA" id="ARBA00000085"/>
    </source>
</evidence>
<proteinExistence type="predicted"/>